<evidence type="ECO:0000256" key="3">
    <source>
        <dbReference type="ARBA" id="ARBA00022598"/>
    </source>
</evidence>
<sequence length="606" mass="63216">MQQTNGRVMDIRTVLVANRGEIAVRIIRTCRELGLRTAAVHSDADAGALHVRMADEAYRIGTAPARESYLSVAAIVAAAQEAGADAVHPGYGMLAEDAGFAQAVADAGLVFVGPSAEVIARMGDKVAARDVARSCGVPVAPGSPGTISDPAQAHAVAERIGWPVVVKASFGGGGRGMRVVHDPAGLDTALTAAAREAGAAFGRPEVHLERYLERPRHVEVQVLADAHGNVVHLGDRDCSVQRRHQKLVEEAPAPDLPAGVRDRLRDDAARLAREVGYLGAGTVEFLVLPGTGEYFFLEMNTRLQVEHGVTEMVTGLDLVAAQLAVAGGEKLWFTQDDVRLDGHAIQARIAAEDPWESFRPAPGRVATLVTPQGPWVRCDMGIESGDAVAAEYDSMFGKVLARGPDRDTARRRLIAALDELRVEGVPTTAPYLRGVLASAEFAAVVHDTGSLERDWAPDPALRPAAPQARAASTAARPARRVRIATDRGPVEVAIYGVAPAQGTEVALSDRPGRADVSAGRAADGPGAPPTAPMDATVVAVAVEEGAAVAAGDVLVVLEAMKMEIEVRSEITGTVETLHVTAGASVAAGTILAEVTPPSRPSGQAAP</sequence>
<dbReference type="InterPro" id="IPR000089">
    <property type="entry name" value="Biotin_lipoyl"/>
</dbReference>
<keyword evidence="3" id="KW-0436">Ligase</keyword>
<dbReference type="Pfam" id="PF02785">
    <property type="entry name" value="Biotin_carb_C"/>
    <property type="match status" value="1"/>
</dbReference>
<dbReference type="Pfam" id="PF00364">
    <property type="entry name" value="Biotin_lipoyl"/>
    <property type="match status" value="1"/>
</dbReference>
<proteinExistence type="predicted"/>
<dbReference type="PROSITE" id="PS50968">
    <property type="entry name" value="BIOTINYL_LIPOYL"/>
    <property type="match status" value="1"/>
</dbReference>
<dbReference type="InterPro" id="IPR016185">
    <property type="entry name" value="PreATP-grasp_dom_sf"/>
</dbReference>
<dbReference type="CDD" id="cd06850">
    <property type="entry name" value="biotinyl_domain"/>
    <property type="match status" value="1"/>
</dbReference>
<dbReference type="AlphaFoldDB" id="A0A543CYC1"/>
<dbReference type="PANTHER" id="PTHR18866">
    <property type="entry name" value="CARBOXYLASE:PYRUVATE/ACETYL-COA/PROPIONYL-COA CARBOXYLASE"/>
    <property type="match status" value="1"/>
</dbReference>
<dbReference type="Gene3D" id="2.40.50.100">
    <property type="match status" value="1"/>
</dbReference>
<dbReference type="GO" id="GO:0005524">
    <property type="term" value="F:ATP binding"/>
    <property type="evidence" value="ECO:0007669"/>
    <property type="project" value="UniProtKB-UniRule"/>
</dbReference>
<dbReference type="EMBL" id="VFPA01000008">
    <property type="protein sequence ID" value="TQM01868.1"/>
    <property type="molecule type" value="Genomic_DNA"/>
</dbReference>
<dbReference type="Gene3D" id="3.30.470.20">
    <property type="entry name" value="ATP-grasp fold, B domain"/>
    <property type="match status" value="1"/>
</dbReference>
<organism evidence="12 13">
    <name type="scientific">Pseudonocardia kunmingensis</name>
    <dbReference type="NCBI Taxonomy" id="630975"/>
    <lineage>
        <taxon>Bacteria</taxon>
        <taxon>Bacillati</taxon>
        <taxon>Actinomycetota</taxon>
        <taxon>Actinomycetes</taxon>
        <taxon>Pseudonocardiales</taxon>
        <taxon>Pseudonocardiaceae</taxon>
        <taxon>Pseudonocardia</taxon>
    </lineage>
</organism>
<accession>A0A543CYC1</accession>
<dbReference type="InterPro" id="IPR011764">
    <property type="entry name" value="Biotin_carboxylation_dom"/>
</dbReference>
<dbReference type="InterPro" id="IPR005481">
    <property type="entry name" value="BC-like_N"/>
</dbReference>
<evidence type="ECO:0000256" key="8">
    <source>
        <dbReference type="SAM" id="MobiDB-lite"/>
    </source>
</evidence>
<feature type="domain" description="Lipoyl-binding" evidence="9">
    <location>
        <begin position="519"/>
        <end position="595"/>
    </location>
</feature>
<evidence type="ECO:0000256" key="6">
    <source>
        <dbReference type="ARBA" id="ARBA00023267"/>
    </source>
</evidence>
<evidence type="ECO:0000313" key="13">
    <source>
        <dbReference type="Proteomes" id="UP000315677"/>
    </source>
</evidence>
<feature type="region of interest" description="Disordered" evidence="8">
    <location>
        <begin position="455"/>
        <end position="477"/>
    </location>
</feature>
<evidence type="ECO:0000259" key="9">
    <source>
        <dbReference type="PROSITE" id="PS50968"/>
    </source>
</evidence>
<dbReference type="SUPFAM" id="SSF52440">
    <property type="entry name" value="PreATP-grasp domain"/>
    <property type="match status" value="1"/>
</dbReference>
<dbReference type="GO" id="GO:0004075">
    <property type="term" value="F:biotin carboxylase activity"/>
    <property type="evidence" value="ECO:0007669"/>
    <property type="project" value="UniProtKB-EC"/>
</dbReference>
<dbReference type="InterPro" id="IPR011053">
    <property type="entry name" value="Single_hybrid_motif"/>
</dbReference>
<dbReference type="PROSITE" id="PS50979">
    <property type="entry name" value="BC"/>
    <property type="match status" value="1"/>
</dbReference>
<evidence type="ECO:0000313" key="12">
    <source>
        <dbReference type="EMBL" id="TQM01868.1"/>
    </source>
</evidence>
<evidence type="ECO:0000256" key="7">
    <source>
        <dbReference type="PROSITE-ProRule" id="PRU00409"/>
    </source>
</evidence>
<dbReference type="InterPro" id="IPR005479">
    <property type="entry name" value="CPAse_ATP-bd"/>
</dbReference>
<dbReference type="Pfam" id="PF02786">
    <property type="entry name" value="CPSase_L_D2"/>
    <property type="match status" value="1"/>
</dbReference>
<dbReference type="FunFam" id="3.40.50.20:FF:000010">
    <property type="entry name" value="Propionyl-CoA carboxylase subunit alpha"/>
    <property type="match status" value="1"/>
</dbReference>
<dbReference type="InterPro" id="IPR011761">
    <property type="entry name" value="ATP-grasp"/>
</dbReference>
<reference evidence="12 13" key="1">
    <citation type="submission" date="2019-06" db="EMBL/GenBank/DDBJ databases">
        <title>Sequencing the genomes of 1000 actinobacteria strains.</title>
        <authorList>
            <person name="Klenk H.-P."/>
        </authorList>
    </citation>
    <scope>NUCLEOTIDE SEQUENCE [LARGE SCALE GENOMIC DNA]</scope>
    <source>
        <strain evidence="12 13">DSM 45301</strain>
    </source>
</reference>
<feature type="domain" description="ATP-grasp" evidence="10">
    <location>
        <begin position="129"/>
        <end position="327"/>
    </location>
</feature>
<dbReference type="PROSITE" id="PS50975">
    <property type="entry name" value="ATP_GRASP"/>
    <property type="match status" value="1"/>
</dbReference>
<evidence type="ECO:0000256" key="2">
    <source>
        <dbReference type="ARBA" id="ARBA00013263"/>
    </source>
</evidence>
<feature type="region of interest" description="Disordered" evidence="8">
    <location>
        <begin position="506"/>
        <end position="530"/>
    </location>
</feature>
<dbReference type="SUPFAM" id="SSF51230">
    <property type="entry name" value="Single hybrid motif"/>
    <property type="match status" value="1"/>
</dbReference>
<dbReference type="GO" id="GO:0046872">
    <property type="term" value="F:metal ion binding"/>
    <property type="evidence" value="ECO:0007669"/>
    <property type="project" value="InterPro"/>
</dbReference>
<comment type="cofactor">
    <cofactor evidence="1">
        <name>biotin</name>
        <dbReference type="ChEBI" id="CHEBI:57586"/>
    </cofactor>
</comment>
<dbReference type="PROSITE" id="PS00867">
    <property type="entry name" value="CPSASE_2"/>
    <property type="match status" value="1"/>
</dbReference>
<dbReference type="InterPro" id="IPR011054">
    <property type="entry name" value="Rudment_hybrid_motif"/>
</dbReference>
<evidence type="ECO:0000259" key="10">
    <source>
        <dbReference type="PROSITE" id="PS50975"/>
    </source>
</evidence>
<dbReference type="InterPro" id="IPR050856">
    <property type="entry name" value="Biotin_carboxylase_complex"/>
</dbReference>
<dbReference type="Proteomes" id="UP000315677">
    <property type="component" value="Unassembled WGS sequence"/>
</dbReference>
<keyword evidence="5 7" id="KW-0067">ATP-binding</keyword>
<evidence type="ECO:0000256" key="4">
    <source>
        <dbReference type="ARBA" id="ARBA00022741"/>
    </source>
</evidence>
<keyword evidence="6" id="KW-0092">Biotin</keyword>
<keyword evidence="4 7" id="KW-0547">Nucleotide-binding</keyword>
<evidence type="ECO:0000256" key="1">
    <source>
        <dbReference type="ARBA" id="ARBA00001953"/>
    </source>
</evidence>
<keyword evidence="13" id="KW-1185">Reference proteome</keyword>
<dbReference type="Pfam" id="PF00289">
    <property type="entry name" value="Biotin_carb_N"/>
    <property type="match status" value="1"/>
</dbReference>
<dbReference type="InterPro" id="IPR005482">
    <property type="entry name" value="Biotin_COase_C"/>
</dbReference>
<dbReference type="SMART" id="SM00878">
    <property type="entry name" value="Biotin_carb_C"/>
    <property type="match status" value="1"/>
</dbReference>
<dbReference type="SUPFAM" id="SSF56059">
    <property type="entry name" value="Glutathione synthetase ATP-binding domain-like"/>
    <property type="match status" value="1"/>
</dbReference>
<dbReference type="EC" id="6.3.4.14" evidence="2"/>
<dbReference type="SUPFAM" id="SSF51246">
    <property type="entry name" value="Rudiment single hybrid motif"/>
    <property type="match status" value="1"/>
</dbReference>
<feature type="domain" description="Biotin carboxylation" evidence="11">
    <location>
        <begin position="10"/>
        <end position="456"/>
    </location>
</feature>
<dbReference type="InterPro" id="IPR001882">
    <property type="entry name" value="Biotin_BS"/>
</dbReference>
<evidence type="ECO:0000259" key="11">
    <source>
        <dbReference type="PROSITE" id="PS50979"/>
    </source>
</evidence>
<dbReference type="PROSITE" id="PS00188">
    <property type="entry name" value="BIOTIN"/>
    <property type="match status" value="1"/>
</dbReference>
<comment type="caution">
    <text evidence="12">The sequence shown here is derived from an EMBL/GenBank/DDBJ whole genome shotgun (WGS) entry which is preliminary data.</text>
</comment>
<evidence type="ECO:0000256" key="5">
    <source>
        <dbReference type="ARBA" id="ARBA00022840"/>
    </source>
</evidence>
<protein>
    <recommendedName>
        <fullName evidence="2">biotin carboxylase</fullName>
        <ecNumber evidence="2">6.3.4.14</ecNumber>
    </recommendedName>
</protein>
<dbReference type="PANTHER" id="PTHR18866:SF33">
    <property type="entry name" value="METHYLCROTONOYL-COA CARBOXYLASE SUBUNIT ALPHA, MITOCHONDRIAL-RELATED"/>
    <property type="match status" value="1"/>
</dbReference>
<name>A0A543CYC1_9PSEU</name>
<feature type="compositionally biased region" description="Low complexity" evidence="8">
    <location>
        <begin position="457"/>
        <end position="476"/>
    </location>
</feature>
<gene>
    <name evidence="12" type="ORF">FB558_8386</name>
</gene>